<proteinExistence type="predicted"/>
<dbReference type="AlphaFoldDB" id="A0A496PHI4"/>
<feature type="region of interest" description="Disordered" evidence="1">
    <location>
        <begin position="1"/>
        <end position="21"/>
    </location>
</feature>
<protein>
    <submittedName>
        <fullName evidence="2">Uncharacterized protein</fullName>
    </submittedName>
</protein>
<evidence type="ECO:0000256" key="1">
    <source>
        <dbReference type="SAM" id="MobiDB-lite"/>
    </source>
</evidence>
<organism evidence="2 3">
    <name type="scientific">Galactobacter caseinivorans</name>
    <dbReference type="NCBI Taxonomy" id="2676123"/>
    <lineage>
        <taxon>Bacteria</taxon>
        <taxon>Bacillati</taxon>
        <taxon>Actinomycetota</taxon>
        <taxon>Actinomycetes</taxon>
        <taxon>Micrococcales</taxon>
        <taxon>Micrococcaceae</taxon>
        <taxon>Galactobacter</taxon>
    </lineage>
</organism>
<dbReference type="EMBL" id="QQXL01000006">
    <property type="protein sequence ID" value="RKW69935.1"/>
    <property type="molecule type" value="Genomic_DNA"/>
</dbReference>
<dbReference type="Proteomes" id="UP000273119">
    <property type="component" value="Unassembled WGS sequence"/>
</dbReference>
<gene>
    <name evidence="2" type="ORF">DWQ67_10750</name>
</gene>
<comment type="caution">
    <text evidence="2">The sequence shown here is derived from an EMBL/GenBank/DDBJ whole genome shotgun (WGS) entry which is preliminary data.</text>
</comment>
<reference evidence="2" key="1">
    <citation type="submission" date="2018-07" db="EMBL/GenBank/DDBJ databases">
        <title>Arthrobacter sp. nov., isolated from raw cow's milk with high bacterial count.</title>
        <authorList>
            <person name="Hahne J."/>
            <person name="Isele D."/>
            <person name="Lipski A."/>
        </authorList>
    </citation>
    <scope>NUCLEOTIDE SEQUENCE [LARGE SCALE GENOMIC DNA]</scope>
    <source>
        <strain evidence="2">JZ R-183</strain>
    </source>
</reference>
<evidence type="ECO:0000313" key="2">
    <source>
        <dbReference type="EMBL" id="RKW69935.1"/>
    </source>
</evidence>
<evidence type="ECO:0000313" key="3">
    <source>
        <dbReference type="Proteomes" id="UP000273119"/>
    </source>
</evidence>
<keyword evidence="3" id="KW-1185">Reference proteome</keyword>
<sequence length="422" mass="43345">MFAHLQSGSGLHTGSGLRKGAGPSRVGVVGSCLAAAGLAVAGIGLAAPAQASQAPTDAGLWSQARVVGQSAVAPSAAQTMTTKFRWADGSTVKATVVSGSGAKEVAGADISNRTVAWTKWDQMVGVLSDGRGVGLKDGKLHYADAKGQLHLFNSGWTPTVDDAWLQGNRAYGVRYSAEKGGAQFFDLGSVGGKVSQDAPWLQGDTQNGSYAVHSGRVYWTRLVMSGGEPVRAEVVSRSMKGGAVRLEAKSASDPSIVDGGVGVVTHKNVTGDWTGGPVTGAKLLGGKNLVSYTGTWPNAGGPDDGMAELMLSGHTVAVANVGGKGTIIMDTKAKKAWWVSAPGKALAMRPTIGSNRVVWPWLEMGNPSAVANRQISVFDAGKLRKLTANGNPQQAFTNGGAVAYSAIAPSDGRDSFAAMRVR</sequence>
<dbReference type="RefSeq" id="WP_121485606.1">
    <property type="nucleotide sequence ID" value="NZ_QQXL01000006.1"/>
</dbReference>
<accession>A0A496PHI4</accession>
<name>A0A496PHI4_9MICC</name>
<feature type="compositionally biased region" description="Polar residues" evidence="1">
    <location>
        <begin position="1"/>
        <end position="10"/>
    </location>
</feature>